<reference evidence="12" key="1">
    <citation type="submission" date="2015-06" db="EMBL/GenBank/DDBJ databases">
        <authorList>
            <person name="Lim Y.L."/>
            <person name="Ee R."/>
            <person name="Yong D."/>
            <person name="How K.Y."/>
            <person name="Yin W.F."/>
            <person name="Chan K.G."/>
        </authorList>
    </citation>
    <scope>NUCLEOTIDE SEQUENCE [LARGE SCALE GENOMIC DNA]</scope>
    <source>
        <strain evidence="12">DSM 25325</strain>
    </source>
</reference>
<keyword evidence="4" id="KW-1003">Cell membrane</keyword>
<dbReference type="Gene3D" id="1.10.3720.10">
    <property type="entry name" value="MetI-like"/>
    <property type="match status" value="1"/>
</dbReference>
<keyword evidence="7 9" id="KW-1133">Transmembrane helix</keyword>
<keyword evidence="8 9" id="KW-0472">Membrane</keyword>
<dbReference type="Pfam" id="PF00528">
    <property type="entry name" value="BPD_transp_1"/>
    <property type="match status" value="1"/>
</dbReference>
<dbReference type="InterPro" id="IPR000515">
    <property type="entry name" value="MetI-like"/>
</dbReference>
<dbReference type="PANTHER" id="PTHR30614:SF0">
    <property type="entry name" value="L-CYSTINE TRANSPORT SYSTEM PERMEASE PROTEIN TCYL"/>
    <property type="match status" value="1"/>
</dbReference>
<name>A0A0G3ETF4_9BURK</name>
<keyword evidence="6" id="KW-0029">Amino-acid transport</keyword>
<feature type="transmembrane region" description="Helical" evidence="9">
    <location>
        <begin position="185"/>
        <end position="205"/>
    </location>
</feature>
<protein>
    <submittedName>
        <fullName evidence="11">Amino acid ABC transporter</fullName>
    </submittedName>
</protein>
<evidence type="ECO:0000256" key="4">
    <source>
        <dbReference type="ARBA" id="ARBA00022475"/>
    </source>
</evidence>
<evidence type="ECO:0000313" key="12">
    <source>
        <dbReference type="Proteomes" id="UP000036700"/>
    </source>
</evidence>
<dbReference type="GO" id="GO:0006865">
    <property type="term" value="P:amino acid transport"/>
    <property type="evidence" value="ECO:0007669"/>
    <property type="project" value="UniProtKB-KW"/>
</dbReference>
<evidence type="ECO:0000256" key="2">
    <source>
        <dbReference type="ARBA" id="ARBA00010072"/>
    </source>
</evidence>
<evidence type="ECO:0000256" key="7">
    <source>
        <dbReference type="ARBA" id="ARBA00022989"/>
    </source>
</evidence>
<evidence type="ECO:0000256" key="3">
    <source>
        <dbReference type="ARBA" id="ARBA00022448"/>
    </source>
</evidence>
<comment type="subcellular location">
    <subcellularLocation>
        <location evidence="1">Cell inner membrane</location>
        <topology evidence="1">Multi-pass membrane protein</topology>
    </subcellularLocation>
    <subcellularLocation>
        <location evidence="9">Cell membrane</location>
        <topology evidence="9">Multi-pass membrane protein</topology>
    </subcellularLocation>
</comment>
<keyword evidence="5 9" id="KW-0812">Transmembrane</keyword>
<dbReference type="RefSeq" id="WP_047213771.1">
    <property type="nucleotide sequence ID" value="NZ_CP011568.3"/>
</dbReference>
<comment type="similarity">
    <text evidence="2">Belongs to the binding-protein-dependent transport system permease family. HisMQ subfamily.</text>
</comment>
<dbReference type="PANTHER" id="PTHR30614">
    <property type="entry name" value="MEMBRANE COMPONENT OF AMINO ACID ABC TRANSPORTER"/>
    <property type="match status" value="1"/>
</dbReference>
<dbReference type="Proteomes" id="UP000036700">
    <property type="component" value="Chromosome"/>
</dbReference>
<dbReference type="CDD" id="cd06261">
    <property type="entry name" value="TM_PBP2"/>
    <property type="match status" value="1"/>
</dbReference>
<dbReference type="GO" id="GO:0043190">
    <property type="term" value="C:ATP-binding cassette (ABC) transporter complex"/>
    <property type="evidence" value="ECO:0007669"/>
    <property type="project" value="InterPro"/>
</dbReference>
<dbReference type="PATRIC" id="fig|445709.3.peg.1433"/>
<evidence type="ECO:0000259" key="10">
    <source>
        <dbReference type="PROSITE" id="PS50928"/>
    </source>
</evidence>
<feature type="transmembrane region" description="Helical" evidence="9">
    <location>
        <begin position="20"/>
        <end position="44"/>
    </location>
</feature>
<proteinExistence type="inferred from homology"/>
<accession>A0A0G3ETF4</accession>
<dbReference type="InterPro" id="IPR035906">
    <property type="entry name" value="MetI-like_sf"/>
</dbReference>
<dbReference type="InterPro" id="IPR043429">
    <property type="entry name" value="ArtM/GltK/GlnP/TcyL/YhdX-like"/>
</dbReference>
<evidence type="ECO:0000256" key="6">
    <source>
        <dbReference type="ARBA" id="ARBA00022970"/>
    </source>
</evidence>
<dbReference type="STRING" id="445709.ABW99_06695"/>
<dbReference type="OrthoDB" id="7026155at2"/>
<keyword evidence="12" id="KW-1185">Reference proteome</keyword>
<evidence type="ECO:0000256" key="5">
    <source>
        <dbReference type="ARBA" id="ARBA00022692"/>
    </source>
</evidence>
<keyword evidence="3 9" id="KW-0813">Transport</keyword>
<dbReference type="InterPro" id="IPR010065">
    <property type="entry name" value="AA_ABC_transptr_permease_3TM"/>
</dbReference>
<evidence type="ECO:0000256" key="8">
    <source>
        <dbReference type="ARBA" id="ARBA00023136"/>
    </source>
</evidence>
<gene>
    <name evidence="11" type="ORF">ABW99_06695</name>
</gene>
<dbReference type="EMBL" id="CP011568">
    <property type="protein sequence ID" value="AKJ67951.1"/>
    <property type="molecule type" value="Genomic_DNA"/>
</dbReference>
<evidence type="ECO:0000256" key="9">
    <source>
        <dbReference type="RuleBase" id="RU363032"/>
    </source>
</evidence>
<feature type="transmembrane region" description="Helical" evidence="9">
    <location>
        <begin position="56"/>
        <end position="80"/>
    </location>
</feature>
<dbReference type="NCBIfam" id="TIGR01726">
    <property type="entry name" value="HEQRo_perm_3TM"/>
    <property type="match status" value="1"/>
</dbReference>
<evidence type="ECO:0000313" key="11">
    <source>
        <dbReference type="EMBL" id="AKJ67951.1"/>
    </source>
</evidence>
<sequence>MSGLTTFVQSMPLLAHAAISTIWISLLSLFIGFFIGTGVCAARLSRHAVLRWIGGVYVGVFRGVPMLVQLLVAYYCLPFIGINVPPLVAAVGTASLCTASYIAEIMRGGFLGIPAGQLEAARVLGMSWFDMLVRIQVPQALRLTLPALVNEMILLLKASSLISVVGVEELTRTAQNVAASTFEPLPAYLGAAVIYLCINGVLALAGQAAERRLKIA</sequence>
<evidence type="ECO:0000256" key="1">
    <source>
        <dbReference type="ARBA" id="ARBA00004429"/>
    </source>
</evidence>
<dbReference type="KEGG" id="ptx:ABW99_06695"/>
<organism evidence="11 12">
    <name type="scientific">Pandoraea thiooxydans</name>
    <dbReference type="NCBI Taxonomy" id="445709"/>
    <lineage>
        <taxon>Bacteria</taxon>
        <taxon>Pseudomonadati</taxon>
        <taxon>Pseudomonadota</taxon>
        <taxon>Betaproteobacteria</taxon>
        <taxon>Burkholderiales</taxon>
        <taxon>Burkholderiaceae</taxon>
        <taxon>Pandoraea</taxon>
    </lineage>
</organism>
<dbReference type="SUPFAM" id="SSF161098">
    <property type="entry name" value="MetI-like"/>
    <property type="match status" value="1"/>
</dbReference>
<dbReference type="AlphaFoldDB" id="A0A0G3ETF4"/>
<dbReference type="GO" id="GO:0022857">
    <property type="term" value="F:transmembrane transporter activity"/>
    <property type="evidence" value="ECO:0007669"/>
    <property type="project" value="InterPro"/>
</dbReference>
<dbReference type="PROSITE" id="PS50928">
    <property type="entry name" value="ABC_TM1"/>
    <property type="match status" value="1"/>
</dbReference>
<feature type="transmembrane region" description="Helical" evidence="9">
    <location>
        <begin position="86"/>
        <end position="103"/>
    </location>
</feature>
<feature type="domain" description="ABC transmembrane type-1" evidence="10">
    <location>
        <begin position="18"/>
        <end position="206"/>
    </location>
</feature>